<organism evidence="2 3">
    <name type="scientific">Hibiscus trionum</name>
    <name type="common">Flower of an hour</name>
    <dbReference type="NCBI Taxonomy" id="183268"/>
    <lineage>
        <taxon>Eukaryota</taxon>
        <taxon>Viridiplantae</taxon>
        <taxon>Streptophyta</taxon>
        <taxon>Embryophyta</taxon>
        <taxon>Tracheophyta</taxon>
        <taxon>Spermatophyta</taxon>
        <taxon>Magnoliopsida</taxon>
        <taxon>eudicotyledons</taxon>
        <taxon>Gunneridae</taxon>
        <taxon>Pentapetalae</taxon>
        <taxon>rosids</taxon>
        <taxon>malvids</taxon>
        <taxon>Malvales</taxon>
        <taxon>Malvaceae</taxon>
        <taxon>Malvoideae</taxon>
        <taxon>Hibiscus</taxon>
    </lineage>
</organism>
<dbReference type="InterPro" id="IPR012337">
    <property type="entry name" value="RNaseH-like_sf"/>
</dbReference>
<name>A0A9W7HYV4_HIBTR</name>
<dbReference type="SUPFAM" id="SSF53098">
    <property type="entry name" value="Ribonuclease H-like"/>
    <property type="match status" value="1"/>
</dbReference>
<dbReference type="OrthoDB" id="997232at2759"/>
<dbReference type="Gene3D" id="1.10.340.70">
    <property type="match status" value="1"/>
</dbReference>
<dbReference type="EMBL" id="BSYR01000020">
    <property type="protein sequence ID" value="GMI85927.1"/>
    <property type="molecule type" value="Genomic_DNA"/>
</dbReference>
<sequence length="142" mass="16443">MGHFDVNKTLEIAMDHYFWPHMRKTMENVCASCITRKQAISKVMPHDLYTPLAISSSPWIDLSMGFILGLPRTKKERDTIFVIVDIFSKMDHFIPCHKTDNATHIAYLSFREIVRLHGVPKTIVSDRDVKFLSRFGRSYGAR</sequence>
<keyword evidence="3" id="KW-1185">Reference proteome</keyword>
<dbReference type="InterPro" id="IPR041588">
    <property type="entry name" value="Integrase_H2C2"/>
</dbReference>
<dbReference type="AlphaFoldDB" id="A0A9W7HYV4"/>
<feature type="domain" description="Integrase zinc-binding" evidence="1">
    <location>
        <begin position="2"/>
        <end position="35"/>
    </location>
</feature>
<protein>
    <recommendedName>
        <fullName evidence="1">Integrase zinc-binding domain-containing protein</fullName>
    </recommendedName>
</protein>
<dbReference type="Proteomes" id="UP001165190">
    <property type="component" value="Unassembled WGS sequence"/>
</dbReference>
<dbReference type="GO" id="GO:0003676">
    <property type="term" value="F:nucleic acid binding"/>
    <property type="evidence" value="ECO:0007669"/>
    <property type="project" value="InterPro"/>
</dbReference>
<reference evidence="2" key="1">
    <citation type="submission" date="2023-05" db="EMBL/GenBank/DDBJ databases">
        <title>Genome and transcriptome analyses reveal genes involved in the formation of fine ridges on petal epidermal cells in Hibiscus trionum.</title>
        <authorList>
            <person name="Koshimizu S."/>
            <person name="Masuda S."/>
            <person name="Ishii T."/>
            <person name="Shirasu K."/>
            <person name="Hoshino A."/>
            <person name="Arita M."/>
        </authorList>
    </citation>
    <scope>NUCLEOTIDE SEQUENCE</scope>
    <source>
        <strain evidence="2">Hamamatsu line</strain>
    </source>
</reference>
<proteinExistence type="predicted"/>
<evidence type="ECO:0000259" key="1">
    <source>
        <dbReference type="Pfam" id="PF17921"/>
    </source>
</evidence>
<accession>A0A9W7HYV4</accession>
<dbReference type="Pfam" id="PF17921">
    <property type="entry name" value="Integrase_H2C2"/>
    <property type="match status" value="1"/>
</dbReference>
<evidence type="ECO:0000313" key="3">
    <source>
        <dbReference type="Proteomes" id="UP001165190"/>
    </source>
</evidence>
<dbReference type="Gene3D" id="3.30.420.10">
    <property type="entry name" value="Ribonuclease H-like superfamily/Ribonuclease H"/>
    <property type="match status" value="1"/>
</dbReference>
<evidence type="ECO:0000313" key="2">
    <source>
        <dbReference type="EMBL" id="GMI85927.1"/>
    </source>
</evidence>
<dbReference type="PANTHER" id="PTHR35046:SF9">
    <property type="entry name" value="RNA-DIRECTED DNA POLYMERASE"/>
    <property type="match status" value="1"/>
</dbReference>
<gene>
    <name evidence="2" type="ORF">HRI_002262000</name>
</gene>
<dbReference type="PANTHER" id="PTHR35046">
    <property type="entry name" value="ZINC KNUCKLE (CCHC-TYPE) FAMILY PROTEIN"/>
    <property type="match status" value="1"/>
</dbReference>
<comment type="caution">
    <text evidence="2">The sequence shown here is derived from an EMBL/GenBank/DDBJ whole genome shotgun (WGS) entry which is preliminary data.</text>
</comment>
<dbReference type="InterPro" id="IPR036397">
    <property type="entry name" value="RNaseH_sf"/>
</dbReference>